<dbReference type="PATRIC" id="fig|656366.3.peg.1048"/>
<protein>
    <submittedName>
        <fullName evidence="1">Uncharacterized protein</fullName>
    </submittedName>
</protein>
<reference evidence="2" key="1">
    <citation type="submission" date="2015-09" db="EMBL/GenBank/DDBJ databases">
        <title>Complete genome of Arthrobacter alpinus strain R3.8.</title>
        <authorList>
            <person name="See-Too W.S."/>
            <person name="Chan K.G."/>
        </authorList>
    </citation>
    <scope>NUCLEOTIDE SEQUENCE [LARGE SCALE GENOMIC DNA]</scope>
    <source>
        <strain evidence="2">R3.8</strain>
    </source>
</reference>
<keyword evidence="2" id="KW-1185">Reference proteome</keyword>
<organism evidence="1 2">
    <name type="scientific">Arthrobacter alpinus</name>
    <dbReference type="NCBI Taxonomy" id="656366"/>
    <lineage>
        <taxon>Bacteria</taxon>
        <taxon>Bacillati</taxon>
        <taxon>Actinomycetota</taxon>
        <taxon>Actinomycetes</taxon>
        <taxon>Micrococcales</taxon>
        <taxon>Micrococcaceae</taxon>
        <taxon>Arthrobacter</taxon>
    </lineage>
</organism>
<gene>
    <name evidence="1" type="ORF">AOC05_04865</name>
</gene>
<dbReference type="PROSITE" id="PS00289">
    <property type="entry name" value="PTX_1"/>
    <property type="match status" value="1"/>
</dbReference>
<evidence type="ECO:0000313" key="2">
    <source>
        <dbReference type="Proteomes" id="UP000062833"/>
    </source>
</evidence>
<dbReference type="EMBL" id="CP012677">
    <property type="protein sequence ID" value="ALE91806.1"/>
    <property type="molecule type" value="Genomic_DNA"/>
</dbReference>
<accession>A0A0M4RAF0</accession>
<dbReference type="KEGG" id="aaq:AOC05_04865"/>
<proteinExistence type="predicted"/>
<name>A0A0M4RAF0_9MICC</name>
<evidence type="ECO:0000313" key="1">
    <source>
        <dbReference type="EMBL" id="ALE91806.1"/>
    </source>
</evidence>
<dbReference type="AlphaFoldDB" id="A0A0M4RAF0"/>
<dbReference type="InterPro" id="IPR030476">
    <property type="entry name" value="Pentaxin_CS"/>
</dbReference>
<sequence>MKKPDESYGYLLWMDVVRSSAPPGRLEFLRGDARRWVSAGSIYGLAVAYTPGHVCVSWHSTLGYYMRDWLPAVGVHSIPDEQWHGLQLVDDTDTAG</sequence>
<dbReference type="Proteomes" id="UP000062833">
    <property type="component" value="Chromosome"/>
</dbReference>